<dbReference type="GO" id="GO:0005543">
    <property type="term" value="F:phospholipid binding"/>
    <property type="evidence" value="ECO:0007669"/>
    <property type="project" value="TreeGrafter"/>
</dbReference>
<organism evidence="11 12">
    <name type="scientific">Mucilaginibacter gracilis</name>
    <dbReference type="NCBI Taxonomy" id="423350"/>
    <lineage>
        <taxon>Bacteria</taxon>
        <taxon>Pseudomonadati</taxon>
        <taxon>Bacteroidota</taxon>
        <taxon>Sphingobacteriia</taxon>
        <taxon>Sphingobacteriales</taxon>
        <taxon>Sphingobacteriaceae</taxon>
        <taxon>Mucilaginibacter</taxon>
    </lineage>
</organism>
<keyword evidence="4" id="KW-0444">Lipid biosynthesis</keyword>
<dbReference type="OrthoDB" id="9801642at2"/>
<comment type="catalytic activity">
    <reaction evidence="9">
        <text>a lipid X + a UDP-2-N,3-O-bis[(3R)-3-hydroxyacyl]-alpha-D-glucosamine = a lipid A disaccharide + UDP + H(+)</text>
        <dbReference type="Rhea" id="RHEA:67828"/>
        <dbReference type="ChEBI" id="CHEBI:15378"/>
        <dbReference type="ChEBI" id="CHEBI:58223"/>
        <dbReference type="ChEBI" id="CHEBI:137748"/>
        <dbReference type="ChEBI" id="CHEBI:176338"/>
        <dbReference type="ChEBI" id="CHEBI:176343"/>
        <dbReference type="EC" id="2.4.1.182"/>
    </reaction>
</comment>
<sequence length="370" mass="41497">MRYYLVAGEASGDLHGSNLMKGLKERDANSEFRYFGGNLMEAEGGELVKHYADMAFMGFVEVAFNLRTILGNLKACKQDILTWQPDVLILIDFPGFNLKIAQFAKANGILVCYYISPKVWAWNQKRVLKIKRVVDYMFCILPFEVDFYKGWGMKVDYVGNPLLDAVSAFKPNPDFIDHYKLTEKPIVALLPGSRKQEINYLLPGMVALAGKFPQYQFVVAGAPSFKPDFYEQFIGGQAIPVLFDVTYDILKNAKAAIVASGTATLEAALFHVPQVVVYKGHPVTIGIARMLIKIRFISLVNLIMDRLVVKELIQGDYSADAANAELEMLLHNTTYRESMLKNYTELDQRMGKPGASAKAAELIVQYTTKK</sequence>
<proteinExistence type="predicted"/>
<dbReference type="GO" id="GO:0016020">
    <property type="term" value="C:membrane"/>
    <property type="evidence" value="ECO:0007669"/>
    <property type="project" value="GOC"/>
</dbReference>
<dbReference type="GO" id="GO:0009245">
    <property type="term" value="P:lipid A biosynthetic process"/>
    <property type="evidence" value="ECO:0007669"/>
    <property type="project" value="UniProtKB-UniRule"/>
</dbReference>
<dbReference type="RefSeq" id="WP_121197594.1">
    <property type="nucleotide sequence ID" value="NZ_RBKU01000001.1"/>
</dbReference>
<keyword evidence="5" id="KW-0441">Lipid A biosynthesis</keyword>
<evidence type="ECO:0000256" key="7">
    <source>
        <dbReference type="ARBA" id="ARBA00022679"/>
    </source>
</evidence>
<evidence type="ECO:0000256" key="10">
    <source>
        <dbReference type="NCBIfam" id="TIGR00215"/>
    </source>
</evidence>
<dbReference type="Pfam" id="PF02684">
    <property type="entry name" value="LpxB"/>
    <property type="match status" value="1"/>
</dbReference>
<evidence type="ECO:0000256" key="3">
    <source>
        <dbReference type="ARBA" id="ARBA00020902"/>
    </source>
</evidence>
<evidence type="ECO:0000256" key="1">
    <source>
        <dbReference type="ARBA" id="ARBA00002056"/>
    </source>
</evidence>
<dbReference type="NCBIfam" id="TIGR00215">
    <property type="entry name" value="lpxB"/>
    <property type="match status" value="1"/>
</dbReference>
<dbReference type="PANTHER" id="PTHR30372">
    <property type="entry name" value="LIPID-A-DISACCHARIDE SYNTHASE"/>
    <property type="match status" value="1"/>
</dbReference>
<dbReference type="EC" id="2.4.1.182" evidence="2 10"/>
<evidence type="ECO:0000313" key="12">
    <source>
        <dbReference type="Proteomes" id="UP000268007"/>
    </source>
</evidence>
<dbReference type="GO" id="GO:0008915">
    <property type="term" value="F:lipid-A-disaccharide synthase activity"/>
    <property type="evidence" value="ECO:0007669"/>
    <property type="project" value="UniProtKB-UniRule"/>
</dbReference>
<evidence type="ECO:0000256" key="2">
    <source>
        <dbReference type="ARBA" id="ARBA00012687"/>
    </source>
</evidence>
<keyword evidence="12" id="KW-1185">Reference proteome</keyword>
<dbReference type="EMBL" id="RBKU01000001">
    <property type="protein sequence ID" value="RKR81944.1"/>
    <property type="molecule type" value="Genomic_DNA"/>
</dbReference>
<dbReference type="PANTHER" id="PTHR30372:SF4">
    <property type="entry name" value="LIPID-A-DISACCHARIDE SYNTHASE, MITOCHONDRIAL-RELATED"/>
    <property type="match status" value="1"/>
</dbReference>
<keyword evidence="7" id="KW-0808">Transferase</keyword>
<evidence type="ECO:0000256" key="8">
    <source>
        <dbReference type="ARBA" id="ARBA00023098"/>
    </source>
</evidence>
<name>A0A495J0V6_9SPHI</name>
<dbReference type="SUPFAM" id="SSF53756">
    <property type="entry name" value="UDP-Glycosyltransferase/glycogen phosphorylase"/>
    <property type="match status" value="1"/>
</dbReference>
<dbReference type="InterPro" id="IPR003835">
    <property type="entry name" value="Glyco_trans_19"/>
</dbReference>
<keyword evidence="8" id="KW-0443">Lipid metabolism</keyword>
<comment type="caution">
    <text evidence="11">The sequence shown here is derived from an EMBL/GenBank/DDBJ whole genome shotgun (WGS) entry which is preliminary data.</text>
</comment>
<evidence type="ECO:0000256" key="9">
    <source>
        <dbReference type="ARBA" id="ARBA00048975"/>
    </source>
</evidence>
<evidence type="ECO:0000256" key="5">
    <source>
        <dbReference type="ARBA" id="ARBA00022556"/>
    </source>
</evidence>
<comment type="function">
    <text evidence="1">Condensation of UDP-2,3-diacylglucosamine and 2,3-diacylglucosamine-1-phosphate to form lipid A disaccharide, a precursor of lipid A, a phosphorylated glycolipid that anchors the lipopolysaccharide to the outer membrane of the cell.</text>
</comment>
<protein>
    <recommendedName>
        <fullName evidence="3 10">Lipid-A-disaccharide synthase</fullName>
        <ecNumber evidence="2 10">2.4.1.182</ecNumber>
    </recommendedName>
</protein>
<accession>A0A495J0V6</accession>
<evidence type="ECO:0000256" key="4">
    <source>
        <dbReference type="ARBA" id="ARBA00022516"/>
    </source>
</evidence>
<dbReference type="Proteomes" id="UP000268007">
    <property type="component" value="Unassembled WGS sequence"/>
</dbReference>
<dbReference type="AlphaFoldDB" id="A0A495J0V6"/>
<keyword evidence="6" id="KW-0328">Glycosyltransferase</keyword>
<reference evidence="11 12" key="1">
    <citation type="submission" date="2018-10" db="EMBL/GenBank/DDBJ databases">
        <title>Genomic Encyclopedia of Archaeal and Bacterial Type Strains, Phase II (KMG-II): from individual species to whole genera.</title>
        <authorList>
            <person name="Goeker M."/>
        </authorList>
    </citation>
    <scope>NUCLEOTIDE SEQUENCE [LARGE SCALE GENOMIC DNA]</scope>
    <source>
        <strain evidence="11 12">DSM 18602</strain>
    </source>
</reference>
<gene>
    <name evidence="11" type="ORF">BDD43_2106</name>
</gene>
<evidence type="ECO:0000256" key="6">
    <source>
        <dbReference type="ARBA" id="ARBA00022676"/>
    </source>
</evidence>
<evidence type="ECO:0000313" key="11">
    <source>
        <dbReference type="EMBL" id="RKR81944.1"/>
    </source>
</evidence>